<proteinExistence type="predicted"/>
<dbReference type="EMBL" id="JACASF010000024">
    <property type="protein sequence ID" value="KAF6399302.1"/>
    <property type="molecule type" value="Genomic_DNA"/>
</dbReference>
<evidence type="ECO:0000313" key="1">
    <source>
        <dbReference type="EMBL" id="KAF6399302.1"/>
    </source>
</evidence>
<dbReference type="InParanoid" id="A0A7J8BKQ0"/>
<gene>
    <name evidence="1" type="ORF">HJG59_010174</name>
</gene>
<name>A0A7J8BKQ0_MOLMO</name>
<comment type="caution">
    <text evidence="1">The sequence shown here is derived from an EMBL/GenBank/DDBJ whole genome shotgun (WGS) entry which is preliminary data.</text>
</comment>
<accession>A0A7J8BKQ0</accession>
<organism evidence="1 2">
    <name type="scientific">Molossus molossus</name>
    <name type="common">Pallas' mastiff bat</name>
    <name type="synonym">Vespertilio molossus</name>
    <dbReference type="NCBI Taxonomy" id="27622"/>
    <lineage>
        <taxon>Eukaryota</taxon>
        <taxon>Metazoa</taxon>
        <taxon>Chordata</taxon>
        <taxon>Craniata</taxon>
        <taxon>Vertebrata</taxon>
        <taxon>Euteleostomi</taxon>
        <taxon>Mammalia</taxon>
        <taxon>Eutheria</taxon>
        <taxon>Laurasiatheria</taxon>
        <taxon>Chiroptera</taxon>
        <taxon>Yangochiroptera</taxon>
        <taxon>Molossidae</taxon>
        <taxon>Molossus</taxon>
    </lineage>
</organism>
<keyword evidence="2" id="KW-1185">Reference proteome</keyword>
<reference evidence="1 2" key="1">
    <citation type="journal article" date="2020" name="Nature">
        <title>Six reference-quality genomes reveal evolution of bat adaptations.</title>
        <authorList>
            <person name="Jebb D."/>
            <person name="Huang Z."/>
            <person name="Pippel M."/>
            <person name="Hughes G.M."/>
            <person name="Lavrichenko K."/>
            <person name="Devanna P."/>
            <person name="Winkler S."/>
            <person name="Jermiin L.S."/>
            <person name="Skirmuntt E.C."/>
            <person name="Katzourakis A."/>
            <person name="Burkitt-Gray L."/>
            <person name="Ray D.A."/>
            <person name="Sullivan K.A.M."/>
            <person name="Roscito J.G."/>
            <person name="Kirilenko B.M."/>
            <person name="Davalos L.M."/>
            <person name="Corthals A.P."/>
            <person name="Power M.L."/>
            <person name="Jones G."/>
            <person name="Ransome R.D."/>
            <person name="Dechmann D.K.N."/>
            <person name="Locatelli A.G."/>
            <person name="Puechmaille S.J."/>
            <person name="Fedrigo O."/>
            <person name="Jarvis E.D."/>
            <person name="Hiller M."/>
            <person name="Vernes S.C."/>
            <person name="Myers E.W."/>
            <person name="Teeling E.C."/>
        </authorList>
    </citation>
    <scope>NUCLEOTIDE SEQUENCE [LARGE SCALE GENOMIC DNA]</scope>
    <source>
        <strain evidence="1">MMolMol1</strain>
        <tissue evidence="1">Muscle</tissue>
    </source>
</reference>
<evidence type="ECO:0000313" key="2">
    <source>
        <dbReference type="Proteomes" id="UP000550707"/>
    </source>
</evidence>
<dbReference type="AlphaFoldDB" id="A0A7J8BKQ0"/>
<protein>
    <submittedName>
        <fullName evidence="1">Uncharacterized protein</fullName>
    </submittedName>
</protein>
<sequence>MHFMLKGAWGLGSPPRSRESIFQTLLSLKKREREGLFSDVGTVAPTVRAGVGGPGGLAIPDPRPRQCPAGISAACRGVRQPTVSLELGEAGHEPAGLQAPRHWDKSPGYKMRVQPWGGFLQSARFQQHTVLLTSSSIHLSQDHCVCLGRGVF</sequence>
<dbReference type="Proteomes" id="UP000550707">
    <property type="component" value="Unassembled WGS sequence"/>
</dbReference>